<dbReference type="AlphaFoldDB" id="A0A5K4FC48"/>
<evidence type="ECO:0000256" key="2">
    <source>
        <dbReference type="SAM" id="Phobius"/>
    </source>
</evidence>
<proteinExistence type="predicted"/>
<reference evidence="3" key="1">
    <citation type="journal article" date="2012" name="PLoS Negl. Trop. Dis.">
        <title>A systematically improved high quality genome and transcriptome of the human blood fluke Schistosoma mansoni.</title>
        <authorList>
            <person name="Protasio A.V."/>
            <person name="Tsai I.J."/>
            <person name="Babbage A."/>
            <person name="Nichol S."/>
            <person name="Hunt M."/>
            <person name="Aslett M.A."/>
            <person name="De Silva N."/>
            <person name="Velarde G.S."/>
            <person name="Anderson T.J."/>
            <person name="Clark R.C."/>
            <person name="Davidson C."/>
            <person name="Dillon G.P."/>
            <person name="Holroyd N.E."/>
            <person name="LoVerde P.T."/>
            <person name="Lloyd C."/>
            <person name="McQuillan J."/>
            <person name="Oliveira G."/>
            <person name="Otto T.D."/>
            <person name="Parker-Manuel S.J."/>
            <person name="Quail M.A."/>
            <person name="Wilson R.A."/>
            <person name="Zerlotini A."/>
            <person name="Dunne D.W."/>
            <person name="Berriman M."/>
        </authorList>
    </citation>
    <scope>NUCLEOTIDE SEQUENCE [LARGE SCALE GENOMIC DNA]</scope>
    <source>
        <strain evidence="3">Puerto Rican</strain>
    </source>
</reference>
<protein>
    <submittedName>
        <fullName evidence="4">RING-type domain-containing protein</fullName>
    </submittedName>
</protein>
<reference evidence="4" key="2">
    <citation type="submission" date="2019-11" db="UniProtKB">
        <authorList>
            <consortium name="WormBaseParasite"/>
        </authorList>
    </citation>
    <scope>IDENTIFICATION</scope>
    <source>
        <strain evidence="4">Puerto Rican</strain>
    </source>
</reference>
<feature type="compositionally biased region" description="Acidic residues" evidence="1">
    <location>
        <begin position="305"/>
        <end position="316"/>
    </location>
</feature>
<keyword evidence="2" id="KW-1133">Transmembrane helix</keyword>
<evidence type="ECO:0000313" key="3">
    <source>
        <dbReference type="Proteomes" id="UP000008854"/>
    </source>
</evidence>
<dbReference type="InParanoid" id="A0A5K4FC48"/>
<evidence type="ECO:0000256" key="1">
    <source>
        <dbReference type="SAM" id="MobiDB-lite"/>
    </source>
</evidence>
<evidence type="ECO:0000313" key="4">
    <source>
        <dbReference type="WBParaSite" id="Smp_345330.1"/>
    </source>
</evidence>
<keyword evidence="2" id="KW-0812">Transmembrane</keyword>
<feature type="region of interest" description="Disordered" evidence="1">
    <location>
        <begin position="304"/>
        <end position="323"/>
    </location>
</feature>
<name>A0A5K4FC48_SCHMA</name>
<keyword evidence="3" id="KW-1185">Reference proteome</keyword>
<organism evidence="3 4">
    <name type="scientific">Schistosoma mansoni</name>
    <name type="common">Blood fluke</name>
    <dbReference type="NCBI Taxonomy" id="6183"/>
    <lineage>
        <taxon>Eukaryota</taxon>
        <taxon>Metazoa</taxon>
        <taxon>Spiralia</taxon>
        <taxon>Lophotrochozoa</taxon>
        <taxon>Platyhelminthes</taxon>
        <taxon>Trematoda</taxon>
        <taxon>Digenea</taxon>
        <taxon>Strigeidida</taxon>
        <taxon>Schistosomatoidea</taxon>
        <taxon>Schistosomatidae</taxon>
        <taxon>Schistosoma</taxon>
    </lineage>
</organism>
<dbReference type="WBParaSite" id="Smp_345330.1">
    <property type="protein sequence ID" value="Smp_345330.1"/>
    <property type="gene ID" value="Smp_345330"/>
</dbReference>
<feature type="transmembrane region" description="Helical" evidence="2">
    <location>
        <begin position="520"/>
        <end position="546"/>
    </location>
</feature>
<sequence>MTVINSLLVPMLSNNMIILRIYMHLLKLSSLSLIFILLVSFTNLSNSTHFAKSLLSKQNIISPEDHLIEIISNNSINYGCDFNQLQFCSYEHSSDWSFQLSLTEFALKMKEAAETAAKVVQNFQDKLSQNNNNNNNTNNTIKNQAKTSNQYFQFPSVIIPTTNYFPCSTTTTTTNNNNNTQYSYMKLPIHWPTYYIIHKPNAPEDVTGTSSSQSQLSSRIIKQKRSIIYHSLKQSNNTDTLKQLYTFSKLYPIACLQLKIQFLSNNNDNNRLSSQVILSLGSNKQTIRNVLTIDESFRNVYHEDYDSDDDRNENDEISSSSSLSTTSSRIDWSILRQEISDLVNNTLPYDVWINVSMPIYPTTIPTTDLNTPPPLYNQTNHYYNQYMEDNNVETSQNFHDTLIEQSDHWVAMDTTQFLSILTTNNVCIDDIILYTHQNRQLLKSKCQSKLIWISNNNKQSNHSIQILHLNTYGYPILLNRTSSTTSSSDDPLNNGDNKSILKSFHSFYSNKYSLYNHLHIIWITGSLLLAIFITFLAILFIITFSLSVMCNQRKNIHLNNLTTDNNLSSQNEKCKNNKELHNRRKLYLNHHHQHEHHNKDHCDNELLRILPEDLPNSSFLLDLHNHLSSSSSLHGLLHHHHQSDSQQCNSQQAIINKLTNQQQFLDDNSTELSLCMQDDKNELLHSIDRQNIDHSDVFATSAVQLLRNWKFYKQRSTTPSNGYYYPPPGSSFFHNNPNYSIKHNRTKQLGVKRNPSNTSMLLYMDHHPLFSKGYTTSSSNVAGGNPTTSNFNDKCQESRISSSHLKTMPEVRQSLILSVNDNNELIILPSSTTTTTTTTAMNHNEQQNGIIENNNTLGMLNSLSEEDAEATRLEMAASVGALDNQYLPNDNTLDHIDYTLSSTIPRSLIINGEQPPPSYNSSS</sequence>
<accession>A0A5K4FC48</accession>
<keyword evidence="2" id="KW-0472">Membrane</keyword>
<dbReference type="Proteomes" id="UP000008854">
    <property type="component" value="Unassembled WGS sequence"/>
</dbReference>